<evidence type="ECO:0000313" key="1">
    <source>
        <dbReference type="EMBL" id="HIZ79034.1"/>
    </source>
</evidence>
<reference evidence="1" key="1">
    <citation type="journal article" date="2021" name="PeerJ">
        <title>Extensive microbial diversity within the chicken gut microbiome revealed by metagenomics and culture.</title>
        <authorList>
            <person name="Gilroy R."/>
            <person name="Ravi A."/>
            <person name="Getino M."/>
            <person name="Pursley I."/>
            <person name="Horton D.L."/>
            <person name="Alikhan N.F."/>
            <person name="Baker D."/>
            <person name="Gharbi K."/>
            <person name="Hall N."/>
            <person name="Watson M."/>
            <person name="Adriaenssens E.M."/>
            <person name="Foster-Nyarko E."/>
            <person name="Jarju S."/>
            <person name="Secka A."/>
            <person name="Antonio M."/>
            <person name="Oren A."/>
            <person name="Chaudhuri R.R."/>
            <person name="La Ragione R."/>
            <person name="Hildebrand F."/>
            <person name="Pallen M.J."/>
        </authorList>
    </citation>
    <scope>NUCLEOTIDE SEQUENCE</scope>
    <source>
        <strain evidence="1">ChiBcec1-1093</strain>
    </source>
</reference>
<sequence length="245" mass="27710">MAESRGKGKRKLKKWLLIPAVIFLLLIAVGFSVRITEVTVTGNSRCSSEEITRILFPTAKERNLVYCYLNDRLGDHKKIPYVEDYDLEFVSPTHVEVIVYEKSIVGYLRYMSSYMYFDKDGIIVDSTNEKLEGVPEVTGLEFGHIALYAPLPVEDSQVFDEILSLTQALYDYEIQVDEIHFGARNQVTLKIGEIDVELGSSDSINGKVAVLHDTLPVLEGQAGTLYLDSYDEANTSRTYTFKKRS</sequence>
<dbReference type="AlphaFoldDB" id="A0A9D2GG54"/>
<dbReference type="Proteomes" id="UP000824101">
    <property type="component" value="Unassembled WGS sequence"/>
</dbReference>
<reference evidence="1" key="2">
    <citation type="submission" date="2021-04" db="EMBL/GenBank/DDBJ databases">
        <authorList>
            <person name="Gilroy R."/>
        </authorList>
    </citation>
    <scope>NUCLEOTIDE SEQUENCE</scope>
    <source>
        <strain evidence="1">ChiBcec1-1093</strain>
    </source>
</reference>
<proteinExistence type="predicted"/>
<comment type="caution">
    <text evidence="1">The sequence shown here is derived from an EMBL/GenBank/DDBJ whole genome shotgun (WGS) entry which is preliminary data.</text>
</comment>
<gene>
    <name evidence="1" type="ORF">IAA17_04540</name>
</gene>
<evidence type="ECO:0000313" key="2">
    <source>
        <dbReference type="Proteomes" id="UP000824101"/>
    </source>
</evidence>
<protein>
    <submittedName>
        <fullName evidence="1">FtsQ-type POTRA domain-containing protein</fullName>
    </submittedName>
</protein>
<dbReference type="EMBL" id="DXBC01000067">
    <property type="protein sequence ID" value="HIZ79034.1"/>
    <property type="molecule type" value="Genomic_DNA"/>
</dbReference>
<name>A0A9D2GG54_9FIRM</name>
<organism evidence="1 2">
    <name type="scientific">Candidatus Lachnoclostridium stercorigallinarum</name>
    <dbReference type="NCBI Taxonomy" id="2838634"/>
    <lineage>
        <taxon>Bacteria</taxon>
        <taxon>Bacillati</taxon>
        <taxon>Bacillota</taxon>
        <taxon>Clostridia</taxon>
        <taxon>Lachnospirales</taxon>
        <taxon>Lachnospiraceae</taxon>
    </lineage>
</organism>
<accession>A0A9D2GG54</accession>